<accession>A0A151P9V8</accession>
<gene>
    <name evidence="1" type="ORF">Y1Q_0021500</name>
</gene>
<keyword evidence="2" id="KW-1185">Reference proteome</keyword>
<evidence type="ECO:0000313" key="1">
    <source>
        <dbReference type="EMBL" id="KYO45866.1"/>
    </source>
</evidence>
<sequence>MEGVMRDPIAQSGLQTVKSLSMTVLKQSFSTQGTPQTLPALSARSFFDYAMGENVSPTNTPRLDANHSMFSEIISGSLMKLLELSSGMNDSPKHIFKT</sequence>
<proteinExistence type="predicted"/>
<dbReference type="Proteomes" id="UP000050525">
    <property type="component" value="Unassembled WGS sequence"/>
</dbReference>
<evidence type="ECO:0000313" key="2">
    <source>
        <dbReference type="Proteomes" id="UP000050525"/>
    </source>
</evidence>
<organism evidence="1 2">
    <name type="scientific">Alligator mississippiensis</name>
    <name type="common">American alligator</name>
    <dbReference type="NCBI Taxonomy" id="8496"/>
    <lineage>
        <taxon>Eukaryota</taxon>
        <taxon>Metazoa</taxon>
        <taxon>Chordata</taxon>
        <taxon>Craniata</taxon>
        <taxon>Vertebrata</taxon>
        <taxon>Euteleostomi</taxon>
        <taxon>Archelosauria</taxon>
        <taxon>Archosauria</taxon>
        <taxon>Crocodylia</taxon>
        <taxon>Alligatoridae</taxon>
        <taxon>Alligatorinae</taxon>
        <taxon>Alligator</taxon>
    </lineage>
</organism>
<reference evidence="1 2" key="1">
    <citation type="journal article" date="2012" name="Genome Biol.">
        <title>Sequencing three crocodilian genomes to illuminate the evolution of archosaurs and amniotes.</title>
        <authorList>
            <person name="St John J.A."/>
            <person name="Braun E.L."/>
            <person name="Isberg S.R."/>
            <person name="Miles L.G."/>
            <person name="Chong A.Y."/>
            <person name="Gongora J."/>
            <person name="Dalzell P."/>
            <person name="Moran C."/>
            <person name="Bed'hom B."/>
            <person name="Abzhanov A."/>
            <person name="Burgess S.C."/>
            <person name="Cooksey A.M."/>
            <person name="Castoe T.A."/>
            <person name="Crawford N.G."/>
            <person name="Densmore L.D."/>
            <person name="Drew J.C."/>
            <person name="Edwards S.V."/>
            <person name="Faircloth B.C."/>
            <person name="Fujita M.K."/>
            <person name="Greenwold M.J."/>
            <person name="Hoffmann F.G."/>
            <person name="Howard J.M."/>
            <person name="Iguchi T."/>
            <person name="Janes D.E."/>
            <person name="Khan S.Y."/>
            <person name="Kohno S."/>
            <person name="de Koning A.J."/>
            <person name="Lance S.L."/>
            <person name="McCarthy F.M."/>
            <person name="McCormack J.E."/>
            <person name="Merchant M.E."/>
            <person name="Peterson D.G."/>
            <person name="Pollock D.D."/>
            <person name="Pourmand N."/>
            <person name="Raney B.J."/>
            <person name="Roessler K.A."/>
            <person name="Sanford J.R."/>
            <person name="Sawyer R.H."/>
            <person name="Schmidt C.J."/>
            <person name="Triplett E.W."/>
            <person name="Tuberville T.D."/>
            <person name="Venegas-Anaya M."/>
            <person name="Howard J.T."/>
            <person name="Jarvis E.D."/>
            <person name="Guillette L.J.Jr."/>
            <person name="Glenn T.C."/>
            <person name="Green R.E."/>
            <person name="Ray D.A."/>
        </authorList>
    </citation>
    <scope>NUCLEOTIDE SEQUENCE [LARGE SCALE GENOMIC DNA]</scope>
    <source>
        <strain evidence="1">KSC_2009_1</strain>
    </source>
</reference>
<protein>
    <submittedName>
        <fullName evidence="1">Uncharacterized protein</fullName>
    </submittedName>
</protein>
<name>A0A151P9V8_ALLMI</name>
<dbReference type="AlphaFoldDB" id="A0A151P9V8"/>
<comment type="caution">
    <text evidence="1">The sequence shown here is derived from an EMBL/GenBank/DDBJ whole genome shotgun (WGS) entry which is preliminary data.</text>
</comment>
<dbReference type="EMBL" id="AKHW03000533">
    <property type="protein sequence ID" value="KYO45866.1"/>
    <property type="molecule type" value="Genomic_DNA"/>
</dbReference>